<dbReference type="OMA" id="RDCPDWL"/>
<dbReference type="PROSITE" id="PS51269">
    <property type="entry name" value="COMM"/>
    <property type="match status" value="1"/>
</dbReference>
<dbReference type="InterPro" id="IPR017920">
    <property type="entry name" value="COMM"/>
</dbReference>
<proteinExistence type="predicted"/>
<reference evidence="2 3" key="1">
    <citation type="submission" date="2013-11" db="EMBL/GenBank/DDBJ databases">
        <title>Genome sequencing of Stegodyphus mimosarum.</title>
        <authorList>
            <person name="Bechsgaard J."/>
        </authorList>
    </citation>
    <scope>NUCLEOTIDE SEQUENCE [LARGE SCALE GENOMIC DNA]</scope>
</reference>
<dbReference type="AlphaFoldDB" id="A0A087U2T9"/>
<evidence type="ECO:0000313" key="3">
    <source>
        <dbReference type="Proteomes" id="UP000054359"/>
    </source>
</evidence>
<dbReference type="PANTHER" id="PTHR16231">
    <property type="entry name" value="COMM DOMAIN-CONTAINING PROTEIN 4-8 FAMILY MEMBER"/>
    <property type="match status" value="1"/>
</dbReference>
<protein>
    <submittedName>
        <fullName evidence="2">COMM domain-containing protein 4</fullName>
    </submittedName>
</protein>
<dbReference type="InterPro" id="IPR047155">
    <property type="entry name" value="COMMD4/6/7/8"/>
</dbReference>
<dbReference type="STRING" id="407821.A0A087U2T9"/>
<evidence type="ECO:0000259" key="1">
    <source>
        <dbReference type="PROSITE" id="PS51269"/>
    </source>
</evidence>
<dbReference type="OrthoDB" id="284322at2759"/>
<dbReference type="PANTHER" id="PTHR16231:SF4">
    <property type="entry name" value="COMM DOMAIN-CONTAINING PROTEIN 4"/>
    <property type="match status" value="1"/>
</dbReference>
<dbReference type="Pfam" id="PF21672">
    <property type="entry name" value="COMM_HN"/>
    <property type="match status" value="1"/>
</dbReference>
<evidence type="ECO:0000313" key="2">
    <source>
        <dbReference type="EMBL" id="KFM71678.1"/>
    </source>
</evidence>
<dbReference type="EMBL" id="KK117881">
    <property type="protein sequence ID" value="KFM71678.1"/>
    <property type="molecule type" value="Genomic_DNA"/>
</dbReference>
<sequence>MKFRFCGELDCPDWVLAEIATLSRISSIKMKLLCTQVINGILGTPIDFDKVNKLTADAKYEKGDVKATIAALTFIFTSSSKHAIDEDSLLNELQQLGLPKESTAALCKIFSEKFVLLQEKLKKSSLKLTEIQNINWQVDYILSSSVLNEVNDPSVKLCLEVKDSDLSEIKLHSFNMSSRKFLLLLHELKQAYAIMEEMTPSS</sequence>
<dbReference type="Proteomes" id="UP000054359">
    <property type="component" value="Unassembled WGS sequence"/>
</dbReference>
<gene>
    <name evidence="2" type="ORF">X975_06330</name>
</gene>
<organism evidence="2 3">
    <name type="scientific">Stegodyphus mimosarum</name>
    <name type="common">African social velvet spider</name>
    <dbReference type="NCBI Taxonomy" id="407821"/>
    <lineage>
        <taxon>Eukaryota</taxon>
        <taxon>Metazoa</taxon>
        <taxon>Ecdysozoa</taxon>
        <taxon>Arthropoda</taxon>
        <taxon>Chelicerata</taxon>
        <taxon>Arachnida</taxon>
        <taxon>Araneae</taxon>
        <taxon>Araneomorphae</taxon>
        <taxon>Entelegynae</taxon>
        <taxon>Eresoidea</taxon>
        <taxon>Eresidae</taxon>
        <taxon>Stegodyphus</taxon>
    </lineage>
</organism>
<feature type="non-terminal residue" evidence="2">
    <location>
        <position position="202"/>
    </location>
</feature>
<feature type="domain" description="COMM" evidence="1">
    <location>
        <begin position="130"/>
        <end position="199"/>
    </location>
</feature>
<accession>A0A087U2T9</accession>
<dbReference type="Pfam" id="PF07258">
    <property type="entry name" value="COMM_domain"/>
    <property type="match status" value="1"/>
</dbReference>
<name>A0A087U2T9_STEMI</name>
<keyword evidence="3" id="KW-1185">Reference proteome</keyword>